<organism evidence="2 3">
    <name type="scientific">Candidatus Lokiarchaeum ossiferum</name>
    <dbReference type="NCBI Taxonomy" id="2951803"/>
    <lineage>
        <taxon>Archaea</taxon>
        <taxon>Promethearchaeati</taxon>
        <taxon>Promethearchaeota</taxon>
        <taxon>Promethearchaeia</taxon>
        <taxon>Promethearchaeales</taxon>
        <taxon>Promethearchaeaceae</taxon>
        <taxon>Candidatus Lokiarchaeum</taxon>
    </lineage>
</organism>
<name>A0ABY6HTW9_9ARCH</name>
<keyword evidence="1" id="KW-0812">Transmembrane</keyword>
<proteinExistence type="predicted"/>
<sequence length="172" mass="20408">MNSQQMFLIIFVSIIVLVLAFVLLLNFLRGKYQEESKAYRAHYPSSYLCKDGDKVRSLSELVVDDFFYLHRIPHTYEDVILKTSEKKYKYDWYFPEADIYVEFFGFSGKKYKDTQRDKINFYRKHNLNMIALNPSDLDDLGTKIPAKFGKHWDHLIHSRHCPHCGDALDNRV</sequence>
<gene>
    <name evidence="2" type="ORF">NEF87_003248</name>
</gene>
<dbReference type="EMBL" id="CP104013">
    <property type="protein sequence ID" value="UYP46963.1"/>
    <property type="molecule type" value="Genomic_DNA"/>
</dbReference>
<keyword evidence="1" id="KW-1133">Transmembrane helix</keyword>
<evidence type="ECO:0000313" key="2">
    <source>
        <dbReference type="EMBL" id="UYP46963.1"/>
    </source>
</evidence>
<evidence type="ECO:0000256" key="1">
    <source>
        <dbReference type="SAM" id="Phobius"/>
    </source>
</evidence>
<evidence type="ECO:0000313" key="3">
    <source>
        <dbReference type="Proteomes" id="UP001208689"/>
    </source>
</evidence>
<accession>A0ABY6HTW9</accession>
<feature type="transmembrane region" description="Helical" evidence="1">
    <location>
        <begin position="6"/>
        <end position="28"/>
    </location>
</feature>
<reference evidence="2" key="1">
    <citation type="submission" date="2022-09" db="EMBL/GenBank/DDBJ databases">
        <title>Actin cytoskeleton and complex cell architecture in an #Asgard archaeon.</title>
        <authorList>
            <person name="Ponce Toledo R.I."/>
            <person name="Schleper C."/>
            <person name="Rodrigues Oliveira T."/>
            <person name="Wollweber F."/>
            <person name="Xu J."/>
            <person name="Rittmann S."/>
            <person name="Klingl A."/>
            <person name="Pilhofer M."/>
        </authorList>
    </citation>
    <scope>NUCLEOTIDE SEQUENCE</scope>
    <source>
        <strain evidence="2">B-35</strain>
    </source>
</reference>
<keyword evidence="3" id="KW-1185">Reference proteome</keyword>
<dbReference type="Proteomes" id="UP001208689">
    <property type="component" value="Chromosome"/>
</dbReference>
<keyword evidence="1" id="KW-0472">Membrane</keyword>
<protein>
    <submittedName>
        <fullName evidence="2">Uncharacterized protein</fullName>
    </submittedName>
</protein>